<evidence type="ECO:0000256" key="4">
    <source>
        <dbReference type="ARBA" id="ARBA00022525"/>
    </source>
</evidence>
<evidence type="ECO:0000256" key="8">
    <source>
        <dbReference type="SAM" id="MobiDB-lite"/>
    </source>
</evidence>
<feature type="compositionally biased region" description="Low complexity" evidence="8">
    <location>
        <begin position="1531"/>
        <end position="1552"/>
    </location>
</feature>
<proteinExistence type="predicted"/>
<organism evidence="10 11">
    <name type="scientific">Tetrahymena thermophila (strain SB210)</name>
    <dbReference type="NCBI Taxonomy" id="312017"/>
    <lineage>
        <taxon>Eukaryota</taxon>
        <taxon>Sar</taxon>
        <taxon>Alveolata</taxon>
        <taxon>Ciliophora</taxon>
        <taxon>Intramacronucleata</taxon>
        <taxon>Oligohymenophorea</taxon>
        <taxon>Hymenostomatida</taxon>
        <taxon>Tetrahymenina</taxon>
        <taxon>Tetrahymenidae</taxon>
        <taxon>Tetrahymena</taxon>
    </lineage>
</organism>
<feature type="transmembrane region" description="Helical" evidence="9">
    <location>
        <begin position="2616"/>
        <end position="2635"/>
    </location>
</feature>
<evidence type="ECO:0000256" key="9">
    <source>
        <dbReference type="SAM" id="Phobius"/>
    </source>
</evidence>
<dbReference type="InterPro" id="IPR003368">
    <property type="entry name" value="POMP_repeat"/>
</dbReference>
<dbReference type="GO" id="GO:0005576">
    <property type="term" value="C:extracellular region"/>
    <property type="evidence" value="ECO:0007669"/>
    <property type="project" value="UniProtKB-SubCell"/>
</dbReference>
<keyword evidence="4" id="KW-0964">Secreted</keyword>
<dbReference type="OrthoDB" id="551205at2759"/>
<reference evidence="11" key="1">
    <citation type="journal article" date="2006" name="PLoS Biol.">
        <title>Macronuclear genome sequence of the ciliate Tetrahymena thermophila, a model eukaryote.</title>
        <authorList>
            <person name="Eisen J.A."/>
            <person name="Coyne R.S."/>
            <person name="Wu M."/>
            <person name="Wu D."/>
            <person name="Thiagarajan M."/>
            <person name="Wortman J.R."/>
            <person name="Badger J.H."/>
            <person name="Ren Q."/>
            <person name="Amedeo P."/>
            <person name="Jones K.M."/>
            <person name="Tallon L.J."/>
            <person name="Delcher A.L."/>
            <person name="Salzberg S.L."/>
            <person name="Silva J.C."/>
            <person name="Haas B.J."/>
            <person name="Majoros W.H."/>
            <person name="Farzad M."/>
            <person name="Carlton J.M."/>
            <person name="Smith R.K. Jr."/>
            <person name="Garg J."/>
            <person name="Pearlman R.E."/>
            <person name="Karrer K.M."/>
            <person name="Sun L."/>
            <person name="Manning G."/>
            <person name="Elde N.C."/>
            <person name="Turkewitz A.P."/>
            <person name="Asai D.J."/>
            <person name="Wilkes D.E."/>
            <person name="Wang Y."/>
            <person name="Cai H."/>
            <person name="Collins K."/>
            <person name="Stewart B.A."/>
            <person name="Lee S.R."/>
            <person name="Wilamowska K."/>
            <person name="Weinberg Z."/>
            <person name="Ruzzo W.L."/>
            <person name="Wloga D."/>
            <person name="Gaertig J."/>
            <person name="Frankel J."/>
            <person name="Tsao C.-C."/>
            <person name="Gorovsky M.A."/>
            <person name="Keeling P.J."/>
            <person name="Waller R.F."/>
            <person name="Patron N.J."/>
            <person name="Cherry J.M."/>
            <person name="Stover N.A."/>
            <person name="Krieger C.J."/>
            <person name="del Toro C."/>
            <person name="Ryder H.F."/>
            <person name="Williamson S.C."/>
            <person name="Barbeau R.A."/>
            <person name="Hamilton E.P."/>
            <person name="Orias E."/>
        </authorList>
    </citation>
    <scope>NUCLEOTIDE SEQUENCE [LARGE SCALE GENOMIC DNA]</scope>
    <source>
        <strain evidence="11">SB210</strain>
    </source>
</reference>
<dbReference type="Gene3D" id="2.10.220.10">
    <property type="entry name" value="Hormone Receptor, Insulin-like Growth Factor Receptor 1, Chain A, domain 2"/>
    <property type="match status" value="1"/>
</dbReference>
<dbReference type="EMBL" id="GG662845">
    <property type="protein sequence ID" value="EAR88116.2"/>
    <property type="molecule type" value="Genomic_DNA"/>
</dbReference>
<dbReference type="InterPro" id="IPR011050">
    <property type="entry name" value="Pectin_lyase_fold/virulence"/>
</dbReference>
<keyword evidence="11" id="KW-1185">Reference proteome</keyword>
<keyword evidence="9" id="KW-1133">Transmembrane helix</keyword>
<dbReference type="NCBIfam" id="TIGR01376">
    <property type="entry name" value="POMP_repeat"/>
    <property type="match status" value="1"/>
</dbReference>
<dbReference type="GeneID" id="7823255"/>
<evidence type="ECO:0000313" key="10">
    <source>
        <dbReference type="EMBL" id="EAR88116.2"/>
    </source>
</evidence>
<protein>
    <submittedName>
        <fullName evidence="10">Transmembrane protein, putative</fullName>
    </submittedName>
</protein>
<dbReference type="eggNOG" id="KOG3525">
    <property type="taxonomic scope" value="Eukaryota"/>
</dbReference>
<evidence type="ECO:0000256" key="6">
    <source>
        <dbReference type="ARBA" id="ARBA00023136"/>
    </source>
</evidence>
<feature type="transmembrane region" description="Helical" evidence="9">
    <location>
        <begin position="2910"/>
        <end position="2929"/>
    </location>
</feature>
<dbReference type="PANTHER" id="PTHR11319">
    <property type="entry name" value="G PROTEIN-COUPLED RECEPTOR-RELATED"/>
    <property type="match status" value="1"/>
</dbReference>
<dbReference type="SUPFAM" id="SSF51126">
    <property type="entry name" value="Pectin lyase-like"/>
    <property type="match status" value="1"/>
</dbReference>
<feature type="region of interest" description="Disordered" evidence="8">
    <location>
        <begin position="1531"/>
        <end position="1554"/>
    </location>
</feature>
<keyword evidence="9 10" id="KW-0812">Transmembrane</keyword>
<keyword evidence="5" id="KW-0732">Signal</keyword>
<dbReference type="CDD" id="cd00064">
    <property type="entry name" value="FU"/>
    <property type="match status" value="1"/>
</dbReference>
<dbReference type="SUPFAM" id="SSF57184">
    <property type="entry name" value="Growth factor receptor domain"/>
    <property type="match status" value="1"/>
</dbReference>
<feature type="transmembrane region" description="Helical" evidence="9">
    <location>
        <begin position="2874"/>
        <end position="2898"/>
    </location>
</feature>
<sequence>MIIRDKQKDRQIHKSVNQSISHFNSKQKKYLINQREIISKYQIMLDSSFKFVLLIFLSLCIKYCQVCKYDEFYQGKGVCNKCDSSCVSCFGADKTDCFKCKGYKYQQMCLDICPAGYYEDNQTQNCAICNIPFCKQCIDKNKCEACEKGFQLSISKVECVFSVSNQSRYAYFNYTTNQIVEVEKCPDNLEQNEEQHICKYPKICSQDNYIGEFNSNCFNPDEGKITKKQINKKNILFILCKYKFFNDFSLQKIEGLKVYTLEYYQFFYTKKEVQQFSRGSLKFLFYLQNLNTDKDILNIIGIFNNLYVIYDKSIFVYSLGYNELIQTIDMPNIVLNTNCTKIISKDILEDDITLLITYSSSLQNIYVFDLMDMKNIKFQFEIGQNIIEFYVIPETNRLIIFTEFRVFTYSSFLEQNEPIDQQYIDELTQVDWIKCFSLIPTSQDQQILFILLNGLSIFIFNSNSYALTRVAAKSDYGYLLEQSNQIAFVYQNYLYFVGIKDLILNCSNEIDCLNQNKDLILFKTQIFSEEFYFVSEFNNHIYVSTKNSFQLSVYDRNFKLNSIFSDIQKPIKNTFFHNEQIQSEQQKSFLVISYDNNALILQPDQEPKQLFSFCNENNIEVQRIQEYGGVNIDQERHILINVAISMKGNLIILMSKNGQALFQKELKGDEIINGLKIIRQNFKILINSSSRLIKVFGLLNSQEQELILTIHYFNFHISPNYEVYFQVERIVSDQIFLAKESRESSSCLYFQLVNNQKSKLITCELQNFKEIKDNNKYIAISISDVQNKQSMIKIIEKDSLQLYKQIDIEIEEFNLEFLDTSNILIISSGKFAKFNLETIEQNQIDYTLNQITGRIFKYQIEQQKTWMIVQELKQKMFIFHFIDLLSTAVQQIDNKIIPLIALDDTNYVPYLSDLNCTFQVFPQSQYNEGNYFQIVASKYLGSDEMEIYSNSIMTYKVVSNSEIKLIDKKRIQQKDSVENHQLIEGPFSQNKLQFYNQLNSKEQISVLCSFQCQYTENIEKYQILYKNQKIPYIIKQIFSDRIFLDDYYQNTMYSDKWQILAIEAYQNADKQILANRRIDLFKYPEKQIIFSYSIKVLCEIFTYQMVGIYDTLIICDNMNILVYSLQEISSNYKKYSQGTNQQIFLFPDFIHSFQMDYPEKADQFAFFSQVDPQIILNLYGVYDFLENKFYEQRELLINDQNQQEKNYLLESKTHLYYTLNQNVYFYDKQKYKQQLNANFSQDLVNFSFNNKGGQLNLERDFIIEIHVSLSSEENIVFIYAFKNGQLYYINIDNDSLDFQTQQINLQQFDFQNFILICPGPKVQFALIDDNFNLIAQKSNLDTPCRAQLPQQFIGNVKGIQNLNLIIDQERVQLIFISTEQVLSVYNFQCGNLWQKNDIFNTVQAIIEDNHTQQIYIADSYFIYVIKYQDLLKKEQERNIIAAQFQLQARIQVKLQKLNDNLLAALSASKIHIFEVQKSFTLMLYIKNKDFVQIKQIFLIEQEYVVISDVNKLYIYKILADQTETQIKTLTKSGGSYSSYSSTSSNTHNYKSNQGDNSEYYSQKIINRKIAIPIYDQAYLSIQILKVETFTNEDSVFIRIIGADFNNLIDITRQIKFNSEWNSNYKVFESKQCVANYVIQKSQYQQLIQYDDIYSQNEGLYNQINFRFPSQIVEEEDNSDEDSLKSKQQNYLVIPNSLKFKTKMYSYFVYDLCNNNVYIPPSTIKSSVINKLKVMNGTLQQHNSEDNENNTSEIIQFVSLKYVHFENIELKKSLFFDDCDQVILENILINSEEQILIQFQNISTIYIKNLTIHQSFLSYQFIFVEASGFLNITQLNVYGDANNNSFKYPDQEEIENYGWISLISCQEVVIADVNFTNVNIAIDLFFLQDIDQLLLQNFSFLNLNLQFDFQENDSNKINEQPNSQINNQKIVNLTDSNYLDQYINLPTNSQLITCIFRIIYVKTQLKIMNIFLEKSNVSMLIHFNKTITIDYSANQKFSQLNESNKLQIQIFNITSYQLEQVQPYVCHFSDYIFIEAQNITIQDLNIYQAKCFQSIIRCQNANAVKIINSNIILADNINFLFYFSQNQNLTVENATIQQNNQLHHFFGIVQCQNSLLKNISVYPYVLKNYQQQQKIFISKIINTAILIYGKQDANNLVIIQDSLIQYLKSSSSNGTAIQIYQASLRFSNVKLSKNSAGLNGGAIYSKSSSITLSKTIIEYNNATFSGGAIFSINTTIQIIEENAINSTEKTLIQYNYAAIGGGIRYFKQTIDQVKGSFKNNKAIFFGQDYTNFPQRLMIVNSQNSNEVDDVVSSISYIQQEIQFFWLDEQNQKLNYLSKEIDLTNTKYQILQRELIQYSTLMMSSEKIQINRSKKELEIVGEIFRSNDGFQYILTKLSYLLRPKEQAEIKVRTMINFPGDEGKRQDQKEITITIQFRECISGEVFNSFDRQIYECLECKDNTFSLVKPSSFTQKCLMCPDIAKKCYKNVIEIKEGYWIEPNTTNIYYCFNNPNKCQPREINGCSQGGFGPRCESCDYQGEIWKGQGYTKYRDYECQECGDDQNLRLVLVSLFIVLFPFFFTYLAHQVTFEAEATLKAYYLKRAGIINLGLSIDDVSFSILAKFIINYIQIIQIVLYFNFRLPDILEVIIYFLGNPLQISQYFLDCFFIKNGWTNYIEIIYIRLLWLIINTLLYIIFSNIIAYFVAHLKYKKSYYTKDAIKRFVRNCMYYLYFMIFPSLLSQLITILSCEQIGTQKYVYSDNQFLCYSDQHLYIGFPIAAPLIFLLLVKFPIYILFELKANKNNFYKISFYLRQRFFFSEYKSQYYYWELVKIIQKGLLFLALSVYNESQITKGALLSVIMIIYIRKQHLSNPYKRLFLNQLDQAASFIQLICIQLGMIYITTDDEDIQKLMFASFILLNTLFFIFFIIALFKEKFSYNKDMLIYPCIQRIIQKIPFTQKYLHTPRNAYMSHKGWKKVQMTVRKIGYQTLALYFIDSKMVQFSKNIFKRDKNSSQTPPFVQSVKQIKPQQNNEIINLQNSKSKCSKKSLFYETQSKEDIKNITSLIISSDQQLQSINSVKLSKPIKIPNEDCLPSEMMLDKKLNSEQTIQKLPETKNFKCMKTNINSM</sequence>
<feature type="transmembrane region" description="Helical" evidence="9">
    <location>
        <begin position="2770"/>
        <end position="2793"/>
    </location>
</feature>
<evidence type="ECO:0000256" key="7">
    <source>
        <dbReference type="ARBA" id="ARBA00023237"/>
    </source>
</evidence>
<dbReference type="RefSeq" id="XP_001008361.2">
    <property type="nucleotide sequence ID" value="XM_001008361.2"/>
</dbReference>
<dbReference type="InParanoid" id="Q22RK6"/>
<keyword evidence="7" id="KW-0998">Cell outer membrane</keyword>
<dbReference type="PANTHER" id="PTHR11319:SF35">
    <property type="entry name" value="OUTER MEMBRANE PROTEIN PMPC-RELATED"/>
    <property type="match status" value="1"/>
</dbReference>
<dbReference type="InterPro" id="IPR009030">
    <property type="entry name" value="Growth_fac_rcpt_cys_sf"/>
</dbReference>
<comment type="subcellular location">
    <subcellularLocation>
        <location evidence="1">Cell envelope</location>
    </subcellularLocation>
    <subcellularLocation>
        <location evidence="2">Cell outer membrane</location>
    </subcellularLocation>
    <subcellularLocation>
        <location evidence="3">Secreted</location>
    </subcellularLocation>
</comment>
<keyword evidence="6 9" id="KW-0472">Membrane</keyword>
<accession>Q22RK6</accession>
<evidence type="ECO:0000256" key="1">
    <source>
        <dbReference type="ARBA" id="ARBA00004196"/>
    </source>
</evidence>
<dbReference type="HOGENOM" id="CLU_227769_0_0_1"/>
<feature type="transmembrane region" description="Helical" evidence="9">
    <location>
        <begin position="2724"/>
        <end position="2750"/>
    </location>
</feature>
<evidence type="ECO:0000256" key="2">
    <source>
        <dbReference type="ARBA" id="ARBA00004442"/>
    </source>
</evidence>
<name>Q22RK6_TETTS</name>
<feature type="transmembrane region" description="Helical" evidence="9">
    <location>
        <begin position="2681"/>
        <end position="2703"/>
    </location>
</feature>
<evidence type="ECO:0000313" key="11">
    <source>
        <dbReference type="Proteomes" id="UP000009168"/>
    </source>
</evidence>
<evidence type="ECO:0000256" key="5">
    <source>
        <dbReference type="ARBA" id="ARBA00022729"/>
    </source>
</evidence>
<dbReference type="SMART" id="SM00261">
    <property type="entry name" value="FU"/>
    <property type="match status" value="2"/>
</dbReference>
<gene>
    <name evidence="10" type="ORF">TTHERM_00013820</name>
</gene>
<feature type="transmembrane region" description="Helical" evidence="9">
    <location>
        <begin position="2642"/>
        <end position="2661"/>
    </location>
</feature>
<evidence type="ECO:0000256" key="3">
    <source>
        <dbReference type="ARBA" id="ARBA00004613"/>
    </source>
</evidence>
<dbReference type="KEGG" id="tet:TTHERM_00013820"/>
<dbReference type="InterPro" id="IPR006212">
    <property type="entry name" value="Furin_repeat"/>
</dbReference>
<dbReference type="Proteomes" id="UP000009168">
    <property type="component" value="Unassembled WGS sequence"/>
</dbReference>